<dbReference type="Proteomes" id="UP000005622">
    <property type="component" value="Unassembled WGS sequence"/>
</dbReference>
<dbReference type="PANTHER" id="PTHR12835">
    <property type="entry name" value="BIOTIN PROTEIN LIGASE"/>
    <property type="match status" value="1"/>
</dbReference>
<dbReference type="EMBL" id="JH604633">
    <property type="protein sequence ID" value="EHY66644.1"/>
    <property type="molecule type" value="Genomic_DNA"/>
</dbReference>
<evidence type="ECO:0000313" key="2">
    <source>
        <dbReference type="EMBL" id="EHY66644.1"/>
    </source>
</evidence>
<protein>
    <submittedName>
        <fullName evidence="2">Biotin-[acetyl-CoA-carboxylase] ligase</fullName>
    </submittedName>
</protein>
<dbReference type="GO" id="GO:0004077">
    <property type="term" value="F:biotin--[biotin carboxyl-carrier protein] ligase activity"/>
    <property type="evidence" value="ECO:0007669"/>
    <property type="project" value="TreeGrafter"/>
</dbReference>
<dbReference type="STRING" id="944018.H8Z9L3"/>
<accession>H8Z9L3</accession>
<dbReference type="GO" id="GO:0005737">
    <property type="term" value="C:cytoplasm"/>
    <property type="evidence" value="ECO:0007669"/>
    <property type="project" value="TreeGrafter"/>
</dbReference>
<reference evidence="2" key="1">
    <citation type="submission" date="2011-03" db="EMBL/GenBank/DDBJ databases">
        <title>The Genome Sequence of Nematocida sp1 strain ERTm2.</title>
        <authorList>
            <consortium name="The Broad Institute Genome Sequencing Platform"/>
            <consortium name="The Broad Institute Genome Sequencing Center for Infectious Disease"/>
            <person name="Cuomo C."/>
            <person name="Troemel E."/>
            <person name="Young S.K."/>
            <person name="Zeng Q."/>
            <person name="Gargeya S."/>
            <person name="Fitzgerald M."/>
            <person name="Haas B."/>
            <person name="Abouelleil A."/>
            <person name="Alvarado L."/>
            <person name="Arachchi H.M."/>
            <person name="Berlin A."/>
            <person name="Brown A."/>
            <person name="Chapman S.B."/>
            <person name="Chen Z."/>
            <person name="Dunbar C."/>
            <person name="Freedman E."/>
            <person name="Gearin G."/>
            <person name="Gellesch M."/>
            <person name="Goldberg J."/>
            <person name="Griggs A."/>
            <person name="Gujja S."/>
            <person name="Heilman E.R."/>
            <person name="Heiman D."/>
            <person name="Howarth C."/>
            <person name="Larson L."/>
            <person name="Lui A."/>
            <person name="MacDonald P.J.P."/>
            <person name="Mehta T."/>
            <person name="Montmayeur A."/>
            <person name="Murphy C."/>
            <person name="Neiman D."/>
            <person name="Pearson M."/>
            <person name="Priest M."/>
            <person name="Roberts A."/>
            <person name="Saif S."/>
            <person name="Shea T."/>
            <person name="Shenoy N."/>
            <person name="Sisk P."/>
            <person name="Stolte C."/>
            <person name="Sykes S."/>
            <person name="White J."/>
            <person name="Yandava C."/>
            <person name="Wortman J."/>
            <person name="Nusbaum C."/>
            <person name="Birren B."/>
        </authorList>
    </citation>
    <scope>NUCLEOTIDE SEQUENCE</scope>
    <source>
        <strain evidence="2">ERTm2</strain>
    </source>
</reference>
<dbReference type="AlphaFoldDB" id="H8Z9L3"/>
<evidence type="ECO:0000259" key="1">
    <source>
        <dbReference type="Pfam" id="PF03099"/>
    </source>
</evidence>
<dbReference type="HOGENOM" id="CLU_1250986_0_0_1"/>
<dbReference type="InterPro" id="IPR004143">
    <property type="entry name" value="BPL_LPL_catalytic"/>
</dbReference>
<sequence>MYAYCRRKGSCLNARLLHGESCNSSCPNCCNSRDADARKGREGTNWVSSNGSLTFSILINVENHFENVSIIVSNIIKNILQREYQIDSIRVKWPNDIFLVQGQDEYKVGGVLVNYLESVSQKQASATAVIGVGINLQQCPQKSIQYKTIYEMIERPISKKELFLKLVHEIERVFSSKRHTQATAVGLTISHITMLYTKALPVIFCELKMPYTLSMTQSPPN</sequence>
<feature type="domain" description="BPL/LPL catalytic" evidence="1">
    <location>
        <begin position="39"/>
        <end position="135"/>
    </location>
</feature>
<gene>
    <name evidence="2" type="ORF">NERG_00284</name>
</gene>
<proteinExistence type="predicted"/>
<organism evidence="2">
    <name type="scientific">Nematocida ausubeli (strain ATCC PRA-371 / ERTm2)</name>
    <name type="common">Nematode killer fungus</name>
    <dbReference type="NCBI Taxonomy" id="1913371"/>
    <lineage>
        <taxon>Eukaryota</taxon>
        <taxon>Fungi</taxon>
        <taxon>Fungi incertae sedis</taxon>
        <taxon>Microsporidia</taxon>
        <taxon>Nematocida</taxon>
    </lineage>
</organism>
<dbReference type="Gene3D" id="3.30.930.10">
    <property type="entry name" value="Bira Bifunctional Protein, Domain 2"/>
    <property type="match status" value="1"/>
</dbReference>
<dbReference type="SUPFAM" id="SSF55681">
    <property type="entry name" value="Class II aaRS and biotin synthetases"/>
    <property type="match status" value="1"/>
</dbReference>
<dbReference type="Pfam" id="PF03099">
    <property type="entry name" value="BPL_LplA_LipB"/>
    <property type="match status" value="1"/>
</dbReference>
<dbReference type="InterPro" id="IPR045864">
    <property type="entry name" value="aa-tRNA-synth_II/BPL/LPL"/>
</dbReference>
<dbReference type="PANTHER" id="PTHR12835:SF5">
    <property type="entry name" value="BIOTIN--PROTEIN LIGASE"/>
    <property type="match status" value="1"/>
</dbReference>
<name>H8Z9L3_NEMA1</name>
<keyword evidence="2" id="KW-0436">Ligase</keyword>